<dbReference type="SMART" id="SM00635">
    <property type="entry name" value="BID_2"/>
    <property type="match status" value="1"/>
</dbReference>
<dbReference type="SUPFAM" id="SSF49373">
    <property type="entry name" value="Invasin/intimin cell-adhesion fragments"/>
    <property type="match status" value="1"/>
</dbReference>
<proteinExistence type="predicted"/>
<feature type="non-terminal residue" evidence="2">
    <location>
        <position position="1"/>
    </location>
</feature>
<dbReference type="Pfam" id="PF02368">
    <property type="entry name" value="Big_2"/>
    <property type="match status" value="1"/>
</dbReference>
<dbReference type="Gene3D" id="2.60.40.1080">
    <property type="match status" value="1"/>
</dbReference>
<reference evidence="2" key="1">
    <citation type="submission" date="2022-08" db="EMBL/GenBank/DDBJ databases">
        <authorList>
            <person name="Deng Y."/>
            <person name="Han X.-F."/>
            <person name="Zhang Y.-Q."/>
        </authorList>
    </citation>
    <scope>NUCLEOTIDE SEQUENCE</scope>
    <source>
        <strain evidence="2">CPCC 203386</strain>
    </source>
</reference>
<evidence type="ECO:0000313" key="2">
    <source>
        <dbReference type="EMBL" id="MCS5736730.1"/>
    </source>
</evidence>
<gene>
    <name evidence="2" type="ORF">N1032_23650</name>
</gene>
<comment type="caution">
    <text evidence="2">The sequence shown here is derived from an EMBL/GenBank/DDBJ whole genome shotgun (WGS) entry which is preliminary data.</text>
</comment>
<evidence type="ECO:0000259" key="1">
    <source>
        <dbReference type="SMART" id="SM00635"/>
    </source>
</evidence>
<dbReference type="InterPro" id="IPR008964">
    <property type="entry name" value="Invasin/intimin_cell_adhesion"/>
</dbReference>
<evidence type="ECO:0000313" key="3">
    <source>
        <dbReference type="Proteomes" id="UP001165586"/>
    </source>
</evidence>
<organism evidence="2 3">
    <name type="scientific">Herbiconiux daphne</name>
    <dbReference type="NCBI Taxonomy" id="2970914"/>
    <lineage>
        <taxon>Bacteria</taxon>
        <taxon>Bacillati</taxon>
        <taxon>Actinomycetota</taxon>
        <taxon>Actinomycetes</taxon>
        <taxon>Micrococcales</taxon>
        <taxon>Microbacteriaceae</taxon>
        <taxon>Herbiconiux</taxon>
    </lineage>
</organism>
<dbReference type="EMBL" id="JANLCJ010000141">
    <property type="protein sequence ID" value="MCS5736730.1"/>
    <property type="molecule type" value="Genomic_DNA"/>
</dbReference>
<keyword evidence="3" id="KW-1185">Reference proteome</keyword>
<feature type="domain" description="BIG2" evidence="1">
    <location>
        <begin position="14"/>
        <end position="97"/>
    </location>
</feature>
<accession>A0ABT2H9T5</accession>
<protein>
    <submittedName>
        <fullName evidence="2">Ig-like domain-containing protein</fullName>
    </submittedName>
</protein>
<dbReference type="RefSeq" id="WP_259542819.1">
    <property type="nucleotide sequence ID" value="NZ_JANLCJ010000141.1"/>
</dbReference>
<name>A0ABT2H9T5_9MICO</name>
<dbReference type="InterPro" id="IPR003343">
    <property type="entry name" value="Big_2"/>
</dbReference>
<sequence length="218" mass="20732">PFAAGALEIHGTTAPTGLTITGPGVSAGAVTLSSTTGTVQLGVTATPAGAAKSVTWTSGTSANATVDPTTGLVTGVKAGTSVITATSTVDNKITATVTVTVPAAPTPTLKTIKLSGTDVAGSGTAWTLKPATLKADGTGTAAQVDIEVLTDSGAALPANSAITVTGADVSKLAAISVTGTGAKRSFTVNGKTGTTAGDVVLTVTAGTAAPVTLTVTLV</sequence>
<dbReference type="Proteomes" id="UP001165586">
    <property type="component" value="Unassembled WGS sequence"/>
</dbReference>